<evidence type="ECO:0000256" key="5">
    <source>
        <dbReference type="ARBA" id="ARBA00023242"/>
    </source>
</evidence>
<comment type="subcellular location">
    <subcellularLocation>
        <location evidence="1">Nucleus</location>
    </subcellularLocation>
</comment>
<dbReference type="InterPro" id="IPR017930">
    <property type="entry name" value="Myb_dom"/>
</dbReference>
<evidence type="ECO:0000256" key="6">
    <source>
        <dbReference type="SAM" id="MobiDB-lite"/>
    </source>
</evidence>
<feature type="region of interest" description="Disordered" evidence="6">
    <location>
        <begin position="224"/>
        <end position="247"/>
    </location>
</feature>
<dbReference type="InterPro" id="IPR006447">
    <property type="entry name" value="Myb_dom_plants"/>
</dbReference>
<name>A0A438E2K5_VITVI</name>
<dbReference type="InterPro" id="IPR017884">
    <property type="entry name" value="SANT_dom"/>
</dbReference>
<keyword evidence="5" id="KW-0539">Nucleus</keyword>
<dbReference type="EMBL" id="QGNW01001422">
    <property type="protein sequence ID" value="RVW41932.1"/>
    <property type="molecule type" value="Genomic_DNA"/>
</dbReference>
<dbReference type="Proteomes" id="UP000288805">
    <property type="component" value="Unassembled WGS sequence"/>
</dbReference>
<evidence type="ECO:0000256" key="2">
    <source>
        <dbReference type="ARBA" id="ARBA00023015"/>
    </source>
</evidence>
<sequence length="275" mass="30158">MVSVIPSPSSEAFYFDPASMALPGLGPFATTAAAAAAATTSSLEDPAKKIRKPYTITKCREKWTEPEHDKFLEALQLFDRDWKKIEAFVGSKTVIQIRSHAQKYFLKAQKNGINEHLPPPGQKEKQHIHILTKPPKMVRIVHFKHSYTQFSCEDILYMSYLAAPVLSQGTGSFHSSAALRETGYVLRPDSSSILRNPITSAAASSWTNSKPAQTVGLSHVAKGDMRSAGPTVPNNCCSSTESTPRGRTTVEASEQGNHVHTLRGDEISIYAIYLV</sequence>
<dbReference type="PROSITE" id="PS51294">
    <property type="entry name" value="HTH_MYB"/>
    <property type="match status" value="1"/>
</dbReference>
<accession>A0A438E2K5</accession>
<dbReference type="CDD" id="cd00167">
    <property type="entry name" value="SANT"/>
    <property type="match status" value="1"/>
</dbReference>
<evidence type="ECO:0000259" key="8">
    <source>
        <dbReference type="PROSITE" id="PS51294"/>
    </source>
</evidence>
<dbReference type="InterPro" id="IPR009057">
    <property type="entry name" value="Homeodomain-like_sf"/>
</dbReference>
<dbReference type="NCBIfam" id="TIGR01557">
    <property type="entry name" value="myb_SHAQKYF"/>
    <property type="match status" value="1"/>
</dbReference>
<dbReference type="GO" id="GO:0003677">
    <property type="term" value="F:DNA binding"/>
    <property type="evidence" value="ECO:0007669"/>
    <property type="project" value="UniProtKB-KW"/>
</dbReference>
<evidence type="ECO:0000313" key="10">
    <source>
        <dbReference type="Proteomes" id="UP000288805"/>
    </source>
</evidence>
<evidence type="ECO:0000313" key="9">
    <source>
        <dbReference type="EMBL" id="RVW41932.1"/>
    </source>
</evidence>
<evidence type="ECO:0000259" key="7">
    <source>
        <dbReference type="PROSITE" id="PS51293"/>
    </source>
</evidence>
<keyword evidence="3" id="KW-0238">DNA-binding</keyword>
<evidence type="ECO:0000256" key="1">
    <source>
        <dbReference type="ARBA" id="ARBA00004123"/>
    </source>
</evidence>
<dbReference type="Pfam" id="PF00249">
    <property type="entry name" value="Myb_DNA-binding"/>
    <property type="match status" value="1"/>
</dbReference>
<organism evidence="9 10">
    <name type="scientific">Vitis vinifera</name>
    <name type="common">Grape</name>
    <dbReference type="NCBI Taxonomy" id="29760"/>
    <lineage>
        <taxon>Eukaryota</taxon>
        <taxon>Viridiplantae</taxon>
        <taxon>Streptophyta</taxon>
        <taxon>Embryophyta</taxon>
        <taxon>Tracheophyta</taxon>
        <taxon>Spermatophyta</taxon>
        <taxon>Magnoliopsida</taxon>
        <taxon>eudicotyledons</taxon>
        <taxon>Gunneridae</taxon>
        <taxon>Pentapetalae</taxon>
        <taxon>rosids</taxon>
        <taxon>Vitales</taxon>
        <taxon>Vitaceae</taxon>
        <taxon>Viteae</taxon>
        <taxon>Vitis</taxon>
    </lineage>
</organism>
<dbReference type="Gene3D" id="1.10.10.60">
    <property type="entry name" value="Homeodomain-like"/>
    <property type="match status" value="1"/>
</dbReference>
<feature type="compositionally biased region" description="Polar residues" evidence="6">
    <location>
        <begin position="232"/>
        <end position="247"/>
    </location>
</feature>
<proteinExistence type="predicted"/>
<feature type="domain" description="SANT" evidence="7">
    <location>
        <begin position="61"/>
        <end position="111"/>
    </location>
</feature>
<evidence type="ECO:0000256" key="3">
    <source>
        <dbReference type="ARBA" id="ARBA00023125"/>
    </source>
</evidence>
<reference evidence="9 10" key="1">
    <citation type="journal article" date="2018" name="PLoS Genet.">
        <title>Population sequencing reveals clonal diversity and ancestral inbreeding in the grapevine cultivar Chardonnay.</title>
        <authorList>
            <person name="Roach M.J."/>
            <person name="Johnson D.L."/>
            <person name="Bohlmann J."/>
            <person name="van Vuuren H.J."/>
            <person name="Jones S.J."/>
            <person name="Pretorius I.S."/>
            <person name="Schmidt S.A."/>
            <person name="Borneman A.R."/>
        </authorList>
    </citation>
    <scope>NUCLEOTIDE SEQUENCE [LARGE SCALE GENOMIC DNA]</scope>
    <source>
        <strain evidence="10">cv. Chardonnay</strain>
        <tissue evidence="9">Leaf</tissue>
    </source>
</reference>
<protein>
    <submittedName>
        <fullName evidence="9">Protein REVEILLE 6</fullName>
    </submittedName>
</protein>
<dbReference type="GO" id="GO:0005634">
    <property type="term" value="C:nucleus"/>
    <property type="evidence" value="ECO:0007669"/>
    <property type="project" value="UniProtKB-SubCell"/>
</dbReference>
<dbReference type="GO" id="GO:0010468">
    <property type="term" value="P:regulation of gene expression"/>
    <property type="evidence" value="ECO:0007669"/>
    <property type="project" value="UniProtKB-ARBA"/>
</dbReference>
<gene>
    <name evidence="9" type="primary">RVE6_1</name>
    <name evidence="9" type="ORF">CK203_081591</name>
</gene>
<dbReference type="FunFam" id="1.10.10.60:FF:000023">
    <property type="entry name" value="protein REVEILLE 6 isoform X1"/>
    <property type="match status" value="1"/>
</dbReference>
<feature type="domain" description="HTH myb-type" evidence="8">
    <location>
        <begin position="55"/>
        <end position="109"/>
    </location>
</feature>
<dbReference type="PROSITE" id="PS51293">
    <property type="entry name" value="SANT"/>
    <property type="match status" value="1"/>
</dbReference>
<keyword evidence="2" id="KW-0805">Transcription regulation</keyword>
<dbReference type="PANTHER" id="PTHR12802">
    <property type="entry name" value="SWI/SNF COMPLEX-RELATED"/>
    <property type="match status" value="1"/>
</dbReference>
<evidence type="ECO:0000256" key="4">
    <source>
        <dbReference type="ARBA" id="ARBA00023163"/>
    </source>
</evidence>
<comment type="caution">
    <text evidence="9">The sequence shown here is derived from an EMBL/GenBank/DDBJ whole genome shotgun (WGS) entry which is preliminary data.</text>
</comment>
<dbReference type="InterPro" id="IPR001005">
    <property type="entry name" value="SANT/Myb"/>
</dbReference>
<keyword evidence="4" id="KW-0804">Transcription</keyword>
<dbReference type="AlphaFoldDB" id="A0A438E2K5"/>
<dbReference type="SMART" id="SM00717">
    <property type="entry name" value="SANT"/>
    <property type="match status" value="1"/>
</dbReference>
<dbReference type="PANTHER" id="PTHR12802:SF103">
    <property type="entry name" value="PROTEIN REVEILLE 6"/>
    <property type="match status" value="1"/>
</dbReference>
<dbReference type="SUPFAM" id="SSF46689">
    <property type="entry name" value="Homeodomain-like"/>
    <property type="match status" value="1"/>
</dbReference>